<feature type="compositionally biased region" description="Low complexity" evidence="2">
    <location>
        <begin position="102"/>
        <end position="121"/>
    </location>
</feature>
<name>A0A0R3UA37_MESCO</name>
<dbReference type="SMART" id="SM00317">
    <property type="entry name" value="SET"/>
    <property type="match status" value="1"/>
</dbReference>
<feature type="compositionally biased region" description="Polar residues" evidence="2">
    <location>
        <begin position="44"/>
        <end position="62"/>
    </location>
</feature>
<dbReference type="AlphaFoldDB" id="A0A0R3UA37"/>
<dbReference type="PANTHER" id="PTHR46462">
    <property type="entry name" value="UPSET, ISOFORM A"/>
    <property type="match status" value="1"/>
</dbReference>
<reference evidence="4 5" key="1">
    <citation type="submission" date="2018-10" db="EMBL/GenBank/DDBJ databases">
        <authorList>
            <consortium name="Pathogen Informatics"/>
        </authorList>
    </citation>
    <scope>NUCLEOTIDE SEQUENCE [LARGE SCALE GENOMIC DNA]</scope>
</reference>
<dbReference type="STRING" id="53468.A0A0R3UA37"/>
<feature type="region of interest" description="Disordered" evidence="2">
    <location>
        <begin position="456"/>
        <end position="529"/>
    </location>
</feature>
<feature type="compositionally biased region" description="Polar residues" evidence="2">
    <location>
        <begin position="383"/>
        <end position="398"/>
    </location>
</feature>
<sequence>SCLARQNNESTDVNRRIPSPPRASKRKQDLTTTSYDTEAIRVSATASLGHATQSKESPFSNITQTPSPFSTPASTPMKQDIPFQLSYHHHMKVYSVDGDGEPSPSHSTPTTSADATPTSSPMMAGRDFTGVGSRKKIKRSLFPDSPLRKSIGRRGAVVPSTLGSAWAKDYKEADVSVYSENLLAFIAQRIAGGRERIQRLPPTCLGRTPLCRVVMFDHNDKGLEASARLGKGEVVTEIRGNLMLLDEYEHFVDPVNEYNRYVMIYHNFGDRAIAINTAQYGNDARFIRRSCIPNCFLDHFVVCNKLRIIIRTKQELMPGVELTIPFDFDYRSCRYALKCACARSRCPVQKWCRKLARHKVMPYLDYSKFIESRLNALSKPISDDQSPATTPNSRSFSADYSPAQSPLSSAQKAAAASLSFATSASSPQRFAVSPSTKHSIPSVRLFSSTGVVAQSSAVQSNVSQTEEATPRKRPAPTPEGPEQKRSASTVTSADRDSPLPFEPIITTRRQAAQAAKTAAMTSAQSKCKR</sequence>
<gene>
    <name evidence="4" type="ORF">MCOS_LOCUS3786</name>
</gene>
<dbReference type="InterPro" id="IPR001214">
    <property type="entry name" value="SET_dom"/>
</dbReference>
<accession>A0A0R3UA37</accession>
<feature type="domain" description="SET" evidence="3">
    <location>
        <begin position="201"/>
        <end position="327"/>
    </location>
</feature>
<keyword evidence="1" id="KW-0156">Chromatin regulator</keyword>
<feature type="compositionally biased region" description="Low complexity" evidence="2">
    <location>
        <begin position="63"/>
        <end position="76"/>
    </location>
</feature>
<dbReference type="CDD" id="cd10529">
    <property type="entry name" value="SET_SETD5-like"/>
    <property type="match status" value="1"/>
</dbReference>
<feature type="region of interest" description="Disordered" evidence="2">
    <location>
        <begin position="94"/>
        <end position="129"/>
    </location>
</feature>
<evidence type="ECO:0000256" key="2">
    <source>
        <dbReference type="SAM" id="MobiDB-lite"/>
    </source>
</evidence>
<proteinExistence type="predicted"/>
<dbReference type="GO" id="GO:0006355">
    <property type="term" value="P:regulation of DNA-templated transcription"/>
    <property type="evidence" value="ECO:0007669"/>
    <property type="project" value="TreeGrafter"/>
</dbReference>
<feature type="compositionally biased region" description="Low complexity" evidence="2">
    <location>
        <begin position="506"/>
        <end position="529"/>
    </location>
</feature>
<feature type="region of interest" description="Disordered" evidence="2">
    <location>
        <begin position="1"/>
        <end position="78"/>
    </location>
</feature>
<dbReference type="GO" id="GO:0070210">
    <property type="term" value="C:Rpd3L-Expanded complex"/>
    <property type="evidence" value="ECO:0007669"/>
    <property type="project" value="TreeGrafter"/>
</dbReference>
<dbReference type="Proteomes" id="UP000267029">
    <property type="component" value="Unassembled WGS sequence"/>
</dbReference>
<feature type="region of interest" description="Disordered" evidence="2">
    <location>
        <begin position="380"/>
        <end position="404"/>
    </location>
</feature>
<evidence type="ECO:0000313" key="4">
    <source>
        <dbReference type="EMBL" id="VDD77783.1"/>
    </source>
</evidence>
<dbReference type="EMBL" id="UXSR01000996">
    <property type="protein sequence ID" value="VDD77783.1"/>
    <property type="molecule type" value="Genomic_DNA"/>
</dbReference>
<dbReference type="GO" id="GO:0034967">
    <property type="term" value="C:Set3 complex"/>
    <property type="evidence" value="ECO:0007669"/>
    <property type="project" value="TreeGrafter"/>
</dbReference>
<feature type="compositionally biased region" description="Low complexity" evidence="2">
    <location>
        <begin position="456"/>
        <end position="465"/>
    </location>
</feature>
<feature type="compositionally biased region" description="Polar residues" evidence="2">
    <location>
        <begin position="1"/>
        <end position="11"/>
    </location>
</feature>
<evidence type="ECO:0000259" key="3">
    <source>
        <dbReference type="PROSITE" id="PS50280"/>
    </source>
</evidence>
<dbReference type="InterPro" id="IPR046341">
    <property type="entry name" value="SET_dom_sf"/>
</dbReference>
<dbReference type="SUPFAM" id="SSF82199">
    <property type="entry name" value="SET domain"/>
    <property type="match status" value="1"/>
</dbReference>
<evidence type="ECO:0000256" key="1">
    <source>
        <dbReference type="ARBA" id="ARBA00022853"/>
    </source>
</evidence>
<dbReference type="Pfam" id="PF00856">
    <property type="entry name" value="SET"/>
    <property type="match status" value="1"/>
</dbReference>
<dbReference type="Gene3D" id="2.170.270.10">
    <property type="entry name" value="SET domain"/>
    <property type="match status" value="1"/>
</dbReference>
<dbReference type="PANTHER" id="PTHR46462:SF3">
    <property type="entry name" value="UPSET, ISOFORM A"/>
    <property type="match status" value="1"/>
</dbReference>
<organism evidence="4 5">
    <name type="scientific">Mesocestoides corti</name>
    <name type="common">Flatworm</name>
    <dbReference type="NCBI Taxonomy" id="53468"/>
    <lineage>
        <taxon>Eukaryota</taxon>
        <taxon>Metazoa</taxon>
        <taxon>Spiralia</taxon>
        <taxon>Lophotrochozoa</taxon>
        <taxon>Platyhelminthes</taxon>
        <taxon>Cestoda</taxon>
        <taxon>Eucestoda</taxon>
        <taxon>Cyclophyllidea</taxon>
        <taxon>Mesocestoididae</taxon>
        <taxon>Mesocestoides</taxon>
    </lineage>
</organism>
<keyword evidence="5" id="KW-1185">Reference proteome</keyword>
<feature type="non-terminal residue" evidence="4">
    <location>
        <position position="1"/>
    </location>
</feature>
<dbReference type="OrthoDB" id="1928087at2759"/>
<protein>
    <recommendedName>
        <fullName evidence="3">SET domain-containing protein</fullName>
    </recommendedName>
</protein>
<evidence type="ECO:0000313" key="5">
    <source>
        <dbReference type="Proteomes" id="UP000267029"/>
    </source>
</evidence>
<dbReference type="GO" id="GO:0006325">
    <property type="term" value="P:chromatin organization"/>
    <property type="evidence" value="ECO:0007669"/>
    <property type="project" value="UniProtKB-KW"/>
</dbReference>
<dbReference type="PROSITE" id="PS50280">
    <property type="entry name" value="SET"/>
    <property type="match status" value="1"/>
</dbReference>